<reference evidence="1" key="1">
    <citation type="submission" date="2020-10" db="EMBL/GenBank/DDBJ databases">
        <authorList>
            <person name="Lu T."/>
            <person name="Wang Q."/>
            <person name="Han X."/>
        </authorList>
    </citation>
    <scope>NUCLEOTIDE SEQUENCE</scope>
    <source>
        <strain evidence="1">WQ 366</strain>
    </source>
</reference>
<gene>
    <name evidence="1" type="ORF">IPZ78_08685</name>
</gene>
<name>A0ABS7Z510_9SPHI</name>
<protein>
    <submittedName>
        <fullName evidence="1">Uncharacterized protein</fullName>
    </submittedName>
</protein>
<sequence>MKTKVIKDIRLYESNQPNVSENSLPGELGKLMHSDTSFTFWAIRIARKLNELQFTLLEADHLYINFTNCLETDQLQISDRKPTSWIQYVDVQINFEEFNTKSLKEQENNVVEAIFRALNLIANEEQKNILDECLSIIKEQAKKTEIHYKTKETKSYKVEISYQIAPDDKTSVMLVKYIDKIVNIQQVFQFPIRFYEDVYALVDKINVVKNSIILIPKKSFKAELYSKFYQTPLHFELN</sequence>
<comment type="caution">
    <text evidence="1">The sequence shown here is derived from an EMBL/GenBank/DDBJ whole genome shotgun (WGS) entry which is preliminary data.</text>
</comment>
<evidence type="ECO:0000313" key="2">
    <source>
        <dbReference type="Proteomes" id="UP001165302"/>
    </source>
</evidence>
<evidence type="ECO:0000313" key="1">
    <source>
        <dbReference type="EMBL" id="MCA5005227.1"/>
    </source>
</evidence>
<dbReference type="RefSeq" id="WP_225552754.1">
    <property type="nucleotide sequence ID" value="NZ_JADEYP010000013.1"/>
</dbReference>
<accession>A0ABS7Z510</accession>
<keyword evidence="2" id="KW-1185">Reference proteome</keyword>
<dbReference type="EMBL" id="JADEYP010000013">
    <property type="protein sequence ID" value="MCA5005227.1"/>
    <property type="molecule type" value="Genomic_DNA"/>
</dbReference>
<organism evidence="1 2">
    <name type="scientific">Sphingobacterium bovistauri</name>
    <dbReference type="NCBI Taxonomy" id="2781959"/>
    <lineage>
        <taxon>Bacteria</taxon>
        <taxon>Pseudomonadati</taxon>
        <taxon>Bacteroidota</taxon>
        <taxon>Sphingobacteriia</taxon>
        <taxon>Sphingobacteriales</taxon>
        <taxon>Sphingobacteriaceae</taxon>
        <taxon>Sphingobacterium</taxon>
    </lineage>
</organism>
<proteinExistence type="predicted"/>
<dbReference type="Proteomes" id="UP001165302">
    <property type="component" value="Unassembled WGS sequence"/>
</dbReference>